<evidence type="ECO:0008006" key="3">
    <source>
        <dbReference type="Google" id="ProtNLM"/>
    </source>
</evidence>
<dbReference type="OrthoDB" id="1274715at2"/>
<dbReference type="InterPro" id="IPR022385">
    <property type="entry name" value="Rhs_assc_core"/>
</dbReference>
<dbReference type="RefSeq" id="WP_094484974.1">
    <property type="nucleotide sequence ID" value="NZ_NOXX01000095.1"/>
</dbReference>
<sequence>METGNYYYGARYYDPKWSSFISVDPLAEKTRDAYGYCYQNPINLVDPDGREADDVIVQGKLAQKYVDQLDASSSLEITRDKKTGKLSATGEAKTEADRELLNAISDTKITVKINVTSKNKVNGKFLFGDSFDGSEKKRNGKVIAQQTFNPNHTEIIEEFAGMDKGSIAMHAALEAYYGAKQNPGAKANDREAYLEAHGATNLIYPDGDFSIFVKQKEIQHEYRKSPFSRIESWLTKRGGETQLF</sequence>
<dbReference type="EMBL" id="NOXX01000095">
    <property type="protein sequence ID" value="OYQ49648.1"/>
    <property type="molecule type" value="Genomic_DNA"/>
</dbReference>
<organism evidence="1 2">
    <name type="scientific">Flavobacterium aurantiibacter</name>
    <dbReference type="NCBI Taxonomy" id="2023067"/>
    <lineage>
        <taxon>Bacteria</taxon>
        <taxon>Pseudomonadati</taxon>
        <taxon>Bacteroidota</taxon>
        <taxon>Flavobacteriia</taxon>
        <taxon>Flavobacteriales</taxon>
        <taxon>Flavobacteriaceae</taxon>
        <taxon>Flavobacterium</taxon>
    </lineage>
</organism>
<accession>A0A256A7D6</accession>
<evidence type="ECO:0000313" key="1">
    <source>
        <dbReference type="EMBL" id="OYQ49648.1"/>
    </source>
</evidence>
<keyword evidence="2" id="KW-1185">Reference proteome</keyword>
<dbReference type="NCBIfam" id="TIGR03696">
    <property type="entry name" value="Rhs_assc_core"/>
    <property type="match status" value="1"/>
</dbReference>
<dbReference type="Proteomes" id="UP000216035">
    <property type="component" value="Unassembled WGS sequence"/>
</dbReference>
<name>A0A256A7D6_9FLAO</name>
<reference evidence="1 2" key="1">
    <citation type="submission" date="2017-07" db="EMBL/GenBank/DDBJ databases">
        <title>Flavobacterium cyanobacteriorum sp. nov., isolated from cyanobacterial aggregates in a eutrophic lake.</title>
        <authorList>
            <person name="Cai H."/>
        </authorList>
    </citation>
    <scope>NUCLEOTIDE SEQUENCE [LARGE SCALE GENOMIC DNA]</scope>
    <source>
        <strain evidence="1 2">TH167</strain>
    </source>
</reference>
<comment type="caution">
    <text evidence="1">The sequence shown here is derived from an EMBL/GenBank/DDBJ whole genome shotgun (WGS) entry which is preliminary data.</text>
</comment>
<dbReference type="PANTHER" id="PTHR32305">
    <property type="match status" value="1"/>
</dbReference>
<dbReference type="AlphaFoldDB" id="A0A256A7D6"/>
<protein>
    <recommendedName>
        <fullName evidence="3">RHS repeat-associated core domain-containing protein</fullName>
    </recommendedName>
</protein>
<dbReference type="InterPro" id="IPR050708">
    <property type="entry name" value="T6SS_VgrG/RHS"/>
</dbReference>
<proteinExistence type="predicted"/>
<dbReference type="PANTHER" id="PTHR32305:SF15">
    <property type="entry name" value="PROTEIN RHSA-RELATED"/>
    <property type="match status" value="1"/>
</dbReference>
<gene>
    <name evidence="1" type="ORF">CHX27_01330</name>
</gene>
<evidence type="ECO:0000313" key="2">
    <source>
        <dbReference type="Proteomes" id="UP000216035"/>
    </source>
</evidence>
<dbReference type="Gene3D" id="2.180.10.10">
    <property type="entry name" value="RHS repeat-associated core"/>
    <property type="match status" value="1"/>
</dbReference>